<organism evidence="3 4">
    <name type="scientific">Iris pallida</name>
    <name type="common">Sweet iris</name>
    <dbReference type="NCBI Taxonomy" id="29817"/>
    <lineage>
        <taxon>Eukaryota</taxon>
        <taxon>Viridiplantae</taxon>
        <taxon>Streptophyta</taxon>
        <taxon>Embryophyta</taxon>
        <taxon>Tracheophyta</taxon>
        <taxon>Spermatophyta</taxon>
        <taxon>Magnoliopsida</taxon>
        <taxon>Liliopsida</taxon>
        <taxon>Asparagales</taxon>
        <taxon>Iridaceae</taxon>
        <taxon>Iridoideae</taxon>
        <taxon>Irideae</taxon>
        <taxon>Iris</taxon>
    </lineage>
</organism>
<protein>
    <submittedName>
        <fullName evidence="3">Uncharacterized protein</fullName>
    </submittedName>
</protein>
<gene>
    <name evidence="3" type="ORF">M6B38_244345</name>
</gene>
<evidence type="ECO:0000313" key="3">
    <source>
        <dbReference type="EMBL" id="KAJ6791342.1"/>
    </source>
</evidence>
<dbReference type="GO" id="GO:0003729">
    <property type="term" value="F:mRNA binding"/>
    <property type="evidence" value="ECO:0007669"/>
    <property type="project" value="InterPro"/>
</dbReference>
<dbReference type="Gene3D" id="2.60.120.590">
    <property type="entry name" value="Alpha-ketoglutarate-dependent dioxygenase AlkB-like"/>
    <property type="match status" value="1"/>
</dbReference>
<proteinExistence type="inferred from homology"/>
<dbReference type="PANTHER" id="PTHR31447:SF0">
    <property type="entry name" value="HYDROXYPROLINE-RICH GLYCOPROTEIN FAMILY PROTEIN"/>
    <property type="match status" value="1"/>
</dbReference>
<feature type="region of interest" description="Disordered" evidence="2">
    <location>
        <begin position="103"/>
        <end position="127"/>
    </location>
</feature>
<reference evidence="3" key="2">
    <citation type="submission" date="2023-04" db="EMBL/GenBank/DDBJ databases">
        <authorList>
            <person name="Bruccoleri R.E."/>
            <person name="Oakeley E.J."/>
            <person name="Faust A.-M."/>
            <person name="Dessus-Babus S."/>
            <person name="Altorfer M."/>
            <person name="Burckhardt D."/>
            <person name="Oertli M."/>
            <person name="Naumann U."/>
            <person name="Petersen F."/>
            <person name="Wong J."/>
        </authorList>
    </citation>
    <scope>NUCLEOTIDE SEQUENCE</scope>
    <source>
        <strain evidence="3">GSM-AAB239-AS_SAM_17_03QT</strain>
        <tissue evidence="3">Leaf</tissue>
    </source>
</reference>
<accession>A0AAX6DHS1</accession>
<dbReference type="AlphaFoldDB" id="A0AAX6DHS1"/>
<reference evidence="3" key="1">
    <citation type="journal article" date="2023" name="GigaByte">
        <title>Genome assembly of the bearded iris, Iris pallida Lam.</title>
        <authorList>
            <person name="Bruccoleri R.E."/>
            <person name="Oakeley E.J."/>
            <person name="Faust A.M.E."/>
            <person name="Altorfer M."/>
            <person name="Dessus-Babus S."/>
            <person name="Burckhardt D."/>
            <person name="Oertli M."/>
            <person name="Naumann U."/>
            <person name="Petersen F."/>
            <person name="Wong J."/>
        </authorList>
    </citation>
    <scope>NUCLEOTIDE SEQUENCE</scope>
    <source>
        <strain evidence="3">GSM-AAB239-AS_SAM_17_03QT</strain>
    </source>
</reference>
<feature type="compositionally biased region" description="Low complexity" evidence="2">
    <location>
        <begin position="103"/>
        <end position="115"/>
    </location>
</feature>
<dbReference type="GO" id="GO:0032451">
    <property type="term" value="F:demethylase activity"/>
    <property type="evidence" value="ECO:0007669"/>
    <property type="project" value="InterPro"/>
</dbReference>
<evidence type="ECO:0000313" key="4">
    <source>
        <dbReference type="Proteomes" id="UP001140949"/>
    </source>
</evidence>
<comment type="caution">
    <text evidence="3">The sequence shown here is derived from an EMBL/GenBank/DDBJ whole genome shotgun (WGS) entry which is preliminary data.</text>
</comment>
<dbReference type="Proteomes" id="UP001140949">
    <property type="component" value="Unassembled WGS sequence"/>
</dbReference>
<comment type="similarity">
    <text evidence="1">Belongs to the alkB family.</text>
</comment>
<feature type="compositionally biased region" description="Basic residues" evidence="2">
    <location>
        <begin position="117"/>
        <end position="127"/>
    </location>
</feature>
<evidence type="ECO:0000256" key="1">
    <source>
        <dbReference type="ARBA" id="ARBA00007879"/>
    </source>
</evidence>
<dbReference type="InterPro" id="IPR044842">
    <property type="entry name" value="ALKBH9B/ALKBH10B-like"/>
</dbReference>
<feature type="compositionally biased region" description="Basic and acidic residues" evidence="2">
    <location>
        <begin position="193"/>
        <end position="202"/>
    </location>
</feature>
<dbReference type="EMBL" id="JANAVB010044419">
    <property type="protein sequence ID" value="KAJ6791342.1"/>
    <property type="molecule type" value="Genomic_DNA"/>
</dbReference>
<keyword evidence="4" id="KW-1185">Reference proteome</keyword>
<name>A0AAX6DHS1_IRIPA</name>
<dbReference type="PANTHER" id="PTHR31447">
    <property type="entry name" value="HYDROXYPROLINE-RICH GLYCOPROTEIN FAMILY PROTEIN-RELATED"/>
    <property type="match status" value="1"/>
</dbReference>
<feature type="region of interest" description="Disordered" evidence="2">
    <location>
        <begin position="191"/>
        <end position="216"/>
    </location>
</feature>
<dbReference type="GO" id="GO:0006402">
    <property type="term" value="P:mRNA catabolic process"/>
    <property type="evidence" value="ECO:0007669"/>
    <property type="project" value="InterPro"/>
</dbReference>
<evidence type="ECO:0000256" key="2">
    <source>
        <dbReference type="SAM" id="MobiDB-lite"/>
    </source>
</evidence>
<feature type="region of interest" description="Disordered" evidence="2">
    <location>
        <begin position="158"/>
        <end position="177"/>
    </location>
</feature>
<sequence length="276" mass="30463">MANPTAGDAGEAAAAGPAVQRQQWYVDERDGFISWLLSEFAAANAIIDSLVHHLRATGNPGEYEAAVACIQQRRFNWNPVIHMQQYFSITEVTFALQQAAWRKQQYQQHQPPQQQRKTGHFGGHHRNFTHHHRLEKTGEAKVSEGLDASSKADCKVKDGENLVGADGGEGGNLGRADLDDTKGICNDVVNQGNEDKISDQDKKHNKTATPKDFVANETSDGSMVNVVEGLKLYEGLLDNSDISRLVSLSNELRTSGRRGELQGNFYGRQSCCQRDL</sequence>
<dbReference type="InterPro" id="IPR037151">
    <property type="entry name" value="AlkB-like_sf"/>
</dbReference>